<dbReference type="PANTHER" id="PTHR13448">
    <property type="entry name" value="TRANSMEMBRANE PROTEIN 214"/>
    <property type="match status" value="1"/>
</dbReference>
<sequence length="331" mass="36416">MKCDAPAVGLISTHNYTLFTQLLSYVLIVVSSVLGFVFCLCICIYKKRKLDMKWFSENFLFMENINISTNVFSGVPASQFPWVTLLRESPIAKVADVGLFVVLAMVLRRKPDVLISALPTLNEAQKLQGQDNLPLIAFDALILHRDASTVMCSCICDAAVQNVDTVEGYEVLAHIESPSLSESPSSFRDQFWSAAVSNGTPIAIETADGNANSLYQHLKPTVSELCNILKFSESAKIVVERFLKFVVRNFNVSKEHTTPSVQQVASLVSDHLMPAIPVYESNHESTLAAGLIHGPCEVLPPSKFAEETGVRTRSRARGGDRSKTLFLSKCV</sequence>
<keyword evidence="1" id="KW-0812">Transmembrane</keyword>
<keyword evidence="1" id="KW-0472">Membrane</keyword>
<proteinExistence type="predicted"/>
<dbReference type="Pfam" id="PF25029">
    <property type="entry name" value="MOM1"/>
    <property type="match status" value="1"/>
</dbReference>
<dbReference type="InterPro" id="IPR056882">
    <property type="entry name" value="MOM1_dom"/>
</dbReference>
<dbReference type="PANTHER" id="PTHR13448:SF6">
    <property type="entry name" value="TRANSMEMBRANE PROTEIN"/>
    <property type="match status" value="1"/>
</dbReference>
<dbReference type="GO" id="GO:0016787">
    <property type="term" value="F:hydrolase activity"/>
    <property type="evidence" value="ECO:0007669"/>
    <property type="project" value="UniProtKB-KW"/>
</dbReference>
<dbReference type="Proteomes" id="UP001151760">
    <property type="component" value="Unassembled WGS sequence"/>
</dbReference>
<dbReference type="InterPro" id="IPR019308">
    <property type="entry name" value="TMEM214"/>
</dbReference>
<comment type="caution">
    <text evidence="3">The sequence shown here is derived from an EMBL/GenBank/DDBJ whole genome shotgun (WGS) entry which is preliminary data.</text>
</comment>
<accession>A0ABQ5BCY9</accession>
<evidence type="ECO:0000313" key="3">
    <source>
        <dbReference type="EMBL" id="GJT12109.1"/>
    </source>
</evidence>
<organism evidence="3 4">
    <name type="scientific">Tanacetum coccineum</name>
    <dbReference type="NCBI Taxonomy" id="301880"/>
    <lineage>
        <taxon>Eukaryota</taxon>
        <taxon>Viridiplantae</taxon>
        <taxon>Streptophyta</taxon>
        <taxon>Embryophyta</taxon>
        <taxon>Tracheophyta</taxon>
        <taxon>Spermatophyta</taxon>
        <taxon>Magnoliopsida</taxon>
        <taxon>eudicotyledons</taxon>
        <taxon>Gunneridae</taxon>
        <taxon>Pentapetalae</taxon>
        <taxon>asterids</taxon>
        <taxon>campanulids</taxon>
        <taxon>Asterales</taxon>
        <taxon>Asteraceae</taxon>
        <taxon>Asteroideae</taxon>
        <taxon>Anthemideae</taxon>
        <taxon>Anthemidinae</taxon>
        <taxon>Tanacetum</taxon>
    </lineage>
</organism>
<keyword evidence="3" id="KW-0378">Hydrolase</keyword>
<evidence type="ECO:0000256" key="1">
    <source>
        <dbReference type="SAM" id="Phobius"/>
    </source>
</evidence>
<evidence type="ECO:0000259" key="2">
    <source>
        <dbReference type="Pfam" id="PF25029"/>
    </source>
</evidence>
<evidence type="ECO:0000313" key="4">
    <source>
        <dbReference type="Proteomes" id="UP001151760"/>
    </source>
</evidence>
<protein>
    <submittedName>
        <fullName evidence="3">P-loop containing nucleoside triphosphate hydrolase</fullName>
    </submittedName>
</protein>
<feature type="transmembrane region" description="Helical" evidence="1">
    <location>
        <begin position="22"/>
        <end position="45"/>
    </location>
</feature>
<reference evidence="3" key="2">
    <citation type="submission" date="2022-01" db="EMBL/GenBank/DDBJ databases">
        <authorList>
            <person name="Yamashiro T."/>
            <person name="Shiraishi A."/>
            <person name="Satake H."/>
            <person name="Nakayama K."/>
        </authorList>
    </citation>
    <scope>NUCLEOTIDE SEQUENCE</scope>
</reference>
<gene>
    <name evidence="3" type="ORF">Tco_0859151</name>
</gene>
<keyword evidence="4" id="KW-1185">Reference proteome</keyword>
<feature type="domain" description="MOM1 alpha-helical" evidence="2">
    <location>
        <begin position="211"/>
        <end position="258"/>
    </location>
</feature>
<keyword evidence="1" id="KW-1133">Transmembrane helix</keyword>
<dbReference type="EMBL" id="BQNB010013121">
    <property type="protein sequence ID" value="GJT12109.1"/>
    <property type="molecule type" value="Genomic_DNA"/>
</dbReference>
<name>A0ABQ5BCY9_9ASTR</name>
<reference evidence="3" key="1">
    <citation type="journal article" date="2022" name="Int. J. Mol. Sci.">
        <title>Draft Genome of Tanacetum Coccineum: Genomic Comparison of Closely Related Tanacetum-Family Plants.</title>
        <authorList>
            <person name="Yamashiro T."/>
            <person name="Shiraishi A."/>
            <person name="Nakayama K."/>
            <person name="Satake H."/>
        </authorList>
    </citation>
    <scope>NUCLEOTIDE SEQUENCE</scope>
</reference>